<dbReference type="EMBL" id="GG665223">
    <property type="protein sequence ID" value="KNG76927.1"/>
    <property type="molecule type" value="Genomic_DNA"/>
</dbReference>
<dbReference type="Pfam" id="PF23535">
    <property type="entry name" value="Microp_apicomplexa_21"/>
    <property type="match status" value="1"/>
</dbReference>
<reference evidence="3" key="2">
    <citation type="submission" date="2015-07" db="EMBL/GenBank/DDBJ databases">
        <title>The genome sequence of Plasmodium falciparum IGH-CR14.</title>
        <authorList>
            <consortium name="The Broad Institute Genome Sequencing Platform"/>
            <person name="Volkman S.K."/>
            <person name="Neafsey D.E."/>
            <person name="Dash A.P."/>
            <person name="Chitnis C.E."/>
            <person name="Hartl D.L."/>
            <person name="Young S.K."/>
            <person name="Kodira C.D."/>
            <person name="Zeng Q."/>
            <person name="Koehrsen M."/>
            <person name="Godfrey P."/>
            <person name="Alvarado L."/>
            <person name="Berlin A."/>
            <person name="Borenstein D."/>
            <person name="Chen Z."/>
            <person name="Engels R."/>
            <person name="Freedman E."/>
            <person name="Gellesch M."/>
            <person name="Goldberg J."/>
            <person name="Griggs A."/>
            <person name="Gujja S."/>
            <person name="Heiman D."/>
            <person name="Hepburn T."/>
            <person name="Howarth C."/>
            <person name="Jen D."/>
            <person name="Larson L."/>
            <person name="Lewis B."/>
            <person name="Mehta T."/>
            <person name="Park D."/>
            <person name="Pearson M."/>
            <person name="Roberts A."/>
            <person name="Saif S."/>
            <person name="Shea T."/>
            <person name="Shenoy N."/>
            <person name="Sisk P."/>
            <person name="Stolte C."/>
            <person name="Sykes S."/>
            <person name="Walk T."/>
            <person name="White J."/>
            <person name="Yandava C."/>
            <person name="Wirth D.F."/>
            <person name="Nusbaum C."/>
            <person name="Birren B."/>
        </authorList>
    </citation>
    <scope>NUCLEOTIDE SEQUENCE [LARGE SCALE GENOMIC DNA]</scope>
    <source>
        <strain evidence="3">IGH-CR14</strain>
    </source>
</reference>
<evidence type="ECO:0000313" key="2">
    <source>
        <dbReference type="EMBL" id="KNG76927.1"/>
    </source>
</evidence>
<gene>
    <name evidence="2" type="ORF">PFMG_02850</name>
</gene>
<organism evidence="2 3">
    <name type="scientific">Plasmodium falciparum IGH-CR14</name>
    <dbReference type="NCBI Taxonomy" id="580059"/>
    <lineage>
        <taxon>Eukaryota</taxon>
        <taxon>Sar</taxon>
        <taxon>Alveolata</taxon>
        <taxon>Apicomplexa</taxon>
        <taxon>Aconoidasida</taxon>
        <taxon>Haemosporida</taxon>
        <taxon>Plasmodiidae</taxon>
        <taxon>Plasmodium</taxon>
        <taxon>Plasmodium (Laverania)</taxon>
    </lineage>
</organism>
<evidence type="ECO:0000313" key="3">
    <source>
        <dbReference type="Proteomes" id="UP000054562"/>
    </source>
</evidence>
<evidence type="ECO:0000256" key="1">
    <source>
        <dbReference type="SAM" id="MobiDB-lite"/>
    </source>
</evidence>
<name>A0A0L1IBS3_PLAFA</name>
<feature type="region of interest" description="Disordered" evidence="1">
    <location>
        <begin position="37"/>
        <end position="57"/>
    </location>
</feature>
<dbReference type="OrthoDB" id="389724at2759"/>
<reference evidence="3" key="1">
    <citation type="submission" date="2015-07" db="EMBL/GenBank/DDBJ databases">
        <title>Annotation of Plasmodium falciparum IGH-CR14.</title>
        <authorList>
            <consortium name="The Broad Institute Genome Sequencing Platform"/>
            <person name="Volkman S.K."/>
            <person name="Neafsey D.E."/>
            <person name="Dash A.P."/>
            <person name="Chitnis C.E."/>
            <person name="Hartl D.L."/>
            <person name="Young S.K."/>
            <person name="Zeng Q."/>
            <person name="Koehrsen M."/>
            <person name="Alvarado L."/>
            <person name="Berlin A."/>
            <person name="Borenstein D."/>
            <person name="Chapman S.B."/>
            <person name="Chen Z."/>
            <person name="Engels R."/>
            <person name="Freedman E."/>
            <person name="Gellesch M."/>
            <person name="Goldberg J."/>
            <person name="Griggs A."/>
            <person name="Gujja S."/>
            <person name="Heilman E.R."/>
            <person name="Heiman D.I."/>
            <person name="Howarth C."/>
            <person name="Jen D."/>
            <person name="Larson L."/>
            <person name="Mehta T."/>
            <person name="Neiman D."/>
            <person name="Park D."/>
            <person name="Pearson M."/>
            <person name="Roberts A."/>
            <person name="Saif S."/>
            <person name="Shea T."/>
            <person name="Shenoy N."/>
            <person name="Sisk P."/>
            <person name="Stolte C."/>
            <person name="Sykes S."/>
            <person name="Walk T."/>
            <person name="White J."/>
            <person name="Yandava C."/>
            <person name="Haas B."/>
            <person name="Henn M.R."/>
            <person name="Nusbaum C."/>
            <person name="Birren B."/>
        </authorList>
    </citation>
    <scope>NUCLEOTIDE SEQUENCE [LARGE SCALE GENOMIC DNA]</scope>
    <source>
        <strain evidence="3">IGH-CR14</strain>
    </source>
</reference>
<dbReference type="Proteomes" id="UP000054562">
    <property type="component" value="Unassembled WGS sequence"/>
</dbReference>
<dbReference type="AlphaFoldDB" id="A0A0L1IBS3"/>
<accession>A0A0L1IBS3</accession>
<dbReference type="InterPro" id="IPR056322">
    <property type="entry name" value="Microp_apicomplexa_21"/>
</dbReference>
<proteinExistence type="predicted"/>
<sequence length="57" mass="6796">MDDKRAQRSNYYILNFFIDTFKPIEVPRESDFQIIKNISHNKKPPSKSSDYDDNTNI</sequence>
<protein>
    <submittedName>
        <fullName evidence="2">Uncharacterized protein</fullName>
    </submittedName>
</protein>